<feature type="transmembrane region" description="Helical" evidence="1">
    <location>
        <begin position="129"/>
        <end position="148"/>
    </location>
</feature>
<keyword evidence="1" id="KW-1133">Transmembrane helix</keyword>
<comment type="caution">
    <text evidence="2">The sequence shown here is derived from an EMBL/GenBank/DDBJ whole genome shotgun (WGS) entry which is preliminary data.</text>
</comment>
<keyword evidence="1" id="KW-0812">Transmembrane</keyword>
<reference evidence="2 3" key="1">
    <citation type="submission" date="2015-06" db="EMBL/GenBank/DDBJ databases">
        <title>Draft genome of the ant-associated black yeast Phialophora attae CBS 131958.</title>
        <authorList>
            <person name="Moreno L.F."/>
            <person name="Stielow B.J."/>
            <person name="de Hoog S."/>
            <person name="Vicente V.A."/>
            <person name="Weiss V.A."/>
            <person name="de Vries M."/>
            <person name="Cruz L.M."/>
            <person name="Souza E.M."/>
        </authorList>
    </citation>
    <scope>NUCLEOTIDE SEQUENCE [LARGE SCALE GENOMIC DNA]</scope>
    <source>
        <strain evidence="2 3">CBS 131958</strain>
    </source>
</reference>
<evidence type="ECO:0000256" key="1">
    <source>
        <dbReference type="SAM" id="Phobius"/>
    </source>
</evidence>
<evidence type="ECO:0000313" key="2">
    <source>
        <dbReference type="EMBL" id="KPI43449.1"/>
    </source>
</evidence>
<dbReference type="Proteomes" id="UP000038010">
    <property type="component" value="Unassembled WGS sequence"/>
</dbReference>
<evidence type="ECO:0000313" key="3">
    <source>
        <dbReference type="Proteomes" id="UP000038010"/>
    </source>
</evidence>
<accession>A0A0N0NQ97</accession>
<protein>
    <submittedName>
        <fullName evidence="2">Uncharacterized protein</fullName>
    </submittedName>
</protein>
<organism evidence="2 3">
    <name type="scientific">Cyphellophora attinorum</name>
    <dbReference type="NCBI Taxonomy" id="1664694"/>
    <lineage>
        <taxon>Eukaryota</taxon>
        <taxon>Fungi</taxon>
        <taxon>Dikarya</taxon>
        <taxon>Ascomycota</taxon>
        <taxon>Pezizomycotina</taxon>
        <taxon>Eurotiomycetes</taxon>
        <taxon>Chaetothyriomycetidae</taxon>
        <taxon>Chaetothyriales</taxon>
        <taxon>Cyphellophoraceae</taxon>
        <taxon>Cyphellophora</taxon>
    </lineage>
</organism>
<name>A0A0N0NQ97_9EURO</name>
<keyword evidence="3" id="KW-1185">Reference proteome</keyword>
<sequence length="159" mass="16546">MPFIAAYTLSALRIATGLGLIAFPHANFRLAQIAQPSAASGIVAARFMGARELAVGGLLWHVLSENSGHDPISTVHADETTPLAGKVDEHKPRSLSMLKSVLVAAMVADTVDIGSCAICVLDGSLTVRSALGVGALGVVGVAWGFYCYRGASQKEKIRT</sequence>
<gene>
    <name evidence="2" type="ORF">AB675_7147</name>
</gene>
<dbReference type="GeneID" id="28739373"/>
<dbReference type="EMBL" id="LFJN01000005">
    <property type="protein sequence ID" value="KPI43449.1"/>
    <property type="molecule type" value="Genomic_DNA"/>
</dbReference>
<proteinExistence type="predicted"/>
<dbReference type="VEuPathDB" id="FungiDB:AB675_7147"/>
<dbReference type="RefSeq" id="XP_018003412.1">
    <property type="nucleotide sequence ID" value="XM_018147493.1"/>
</dbReference>
<dbReference type="OrthoDB" id="4160064at2759"/>
<keyword evidence="1" id="KW-0472">Membrane</keyword>
<dbReference type="AlphaFoldDB" id="A0A0N0NQ97"/>